<comment type="caution">
    <text evidence="1">The sequence shown here is derived from an EMBL/GenBank/DDBJ whole genome shotgun (WGS) entry which is preliminary data.</text>
</comment>
<reference evidence="1" key="2">
    <citation type="submission" date="2020-09" db="EMBL/GenBank/DDBJ databases">
        <authorList>
            <person name="Sun Q."/>
            <person name="Zhou Y."/>
        </authorList>
    </citation>
    <scope>NUCLEOTIDE SEQUENCE</scope>
    <source>
        <strain evidence="1">CGMCC 1.15343</strain>
    </source>
</reference>
<dbReference type="SUPFAM" id="SSF49464">
    <property type="entry name" value="Carboxypeptidase regulatory domain-like"/>
    <property type="match status" value="1"/>
</dbReference>
<evidence type="ECO:0000313" key="2">
    <source>
        <dbReference type="Proteomes" id="UP000651668"/>
    </source>
</evidence>
<protein>
    <submittedName>
        <fullName evidence="1">Collagen-binding protein</fullName>
    </submittedName>
</protein>
<dbReference type="InterPro" id="IPR008969">
    <property type="entry name" value="CarboxyPept-like_regulatory"/>
</dbReference>
<gene>
    <name evidence="1" type="ORF">GCM10011387_20980</name>
</gene>
<accession>A0A916UCM5</accession>
<proteinExistence type="predicted"/>
<dbReference type="InterPro" id="IPR043741">
    <property type="entry name" value="DUF5686"/>
</dbReference>
<keyword evidence="2" id="KW-1185">Reference proteome</keyword>
<sequence>MVSGKVKDASTGRAMPAVTVIFPGSSISTKTNAQGDFELKSTAPQHKLQLNYIGFKSLVINIKSGQAQQLDLELSEDTQRLNEVNITTAKHGKYRNKDNPAVALIRKVIDHKAQNQMGNYPELSFKQYDRLQVSLNNLKENFPKKKLFRNHQYLFQKQDSNRIGGKLLLPVYLQEKLVQKYQTKNPDQEKTILLANKQVKFDSLVIDNQGLAVYLERMYEDVDIYDNNVLIATTQFLSPIASLAPTFYKYFISDTIKTSDTRLIELSFMPRNPADLLLEGKLYIADDGSFAVKRVFLTASNRANLNFVRGVEVKQEFSQLPNKRYYLHKSNIVLDFSISKEKGRGFTGERSQVIDQVETQIQDPDQIFAGKKQLVAEGAFNRSASYWSAHRLEQVSDSTLKIYENIDSLTKGKTFKRAMAVAGILFNGYYNAGPVEVGPFYTFYTFNSLEGLKLRLGGRTTTAFSTRYYLEGYVGYGFKDERWKGLASVAYALNNKSIYTYPQSFLRASVQRDTYAPGQELRGNTEDDFISSFRRGVNNRFLYNDFYKFEYVQEFENRLSFNLGFRRWTQRPALALDYYDGLGIDKDAITSSEINLSIRYAPQEKFYQGKRSRVAVNNRFPIFNFRYAAGIKGLAGGEYDYHNLYGSVNKRFYLSQLGITDFKVEGGYIFNKLPYPLLAIHKANQSYAYQINAFNMMNFLEFVSDHYASINVDHGFGGFFLNKLPLLKRLKLREHASLKAIYGGVRAENNPDLDPTLMQFQTNAAGLRTTYTFDRVPYVEGSIGLSNVFKFLRLDLVRRFNYLNHPDVPKWGLRAKFKVDL</sequence>
<dbReference type="Pfam" id="PF13715">
    <property type="entry name" value="CarbopepD_reg_2"/>
    <property type="match status" value="1"/>
</dbReference>
<dbReference type="EMBL" id="BMIL01000006">
    <property type="protein sequence ID" value="GGC67358.1"/>
    <property type="molecule type" value="Genomic_DNA"/>
</dbReference>
<dbReference type="Pfam" id="PF18939">
    <property type="entry name" value="DUF5686"/>
    <property type="match status" value="1"/>
</dbReference>
<dbReference type="Proteomes" id="UP000651668">
    <property type="component" value="Unassembled WGS sequence"/>
</dbReference>
<name>A0A916UCM5_9SPHI</name>
<keyword evidence="1" id="KW-0176">Collagen</keyword>
<dbReference type="Gene3D" id="2.60.40.1120">
    <property type="entry name" value="Carboxypeptidase-like, regulatory domain"/>
    <property type="match status" value="1"/>
</dbReference>
<dbReference type="AlphaFoldDB" id="A0A916UCM5"/>
<reference evidence="1" key="1">
    <citation type="journal article" date="2014" name="Int. J. Syst. Evol. Microbiol.">
        <title>Complete genome sequence of Corynebacterium casei LMG S-19264T (=DSM 44701T), isolated from a smear-ripened cheese.</title>
        <authorList>
            <consortium name="US DOE Joint Genome Institute (JGI-PGF)"/>
            <person name="Walter F."/>
            <person name="Albersmeier A."/>
            <person name="Kalinowski J."/>
            <person name="Ruckert C."/>
        </authorList>
    </citation>
    <scope>NUCLEOTIDE SEQUENCE</scope>
    <source>
        <strain evidence="1">CGMCC 1.15343</strain>
    </source>
</reference>
<dbReference type="RefSeq" id="WP_229663593.1">
    <property type="nucleotide sequence ID" value="NZ_BMIL01000006.1"/>
</dbReference>
<evidence type="ECO:0000313" key="1">
    <source>
        <dbReference type="EMBL" id="GGC67358.1"/>
    </source>
</evidence>
<organism evidence="1 2">
    <name type="scientific">Pedobacter quisquiliarum</name>
    <dbReference type="NCBI Taxonomy" id="1834438"/>
    <lineage>
        <taxon>Bacteria</taxon>
        <taxon>Pseudomonadati</taxon>
        <taxon>Bacteroidota</taxon>
        <taxon>Sphingobacteriia</taxon>
        <taxon>Sphingobacteriales</taxon>
        <taxon>Sphingobacteriaceae</taxon>
        <taxon>Pedobacter</taxon>
    </lineage>
</organism>